<dbReference type="SUPFAM" id="SSF49899">
    <property type="entry name" value="Concanavalin A-like lectins/glucanases"/>
    <property type="match status" value="1"/>
</dbReference>
<gene>
    <name evidence="4" type="ORF">FHETE_10802</name>
</gene>
<reference evidence="4 5" key="1">
    <citation type="submission" date="2020-05" db="EMBL/GenBank/DDBJ databases">
        <title>Identification and distribution of gene clusters putatively required for synthesis of sphingolipid metabolism inhibitors in phylogenetically diverse species of the filamentous fungus Fusarium.</title>
        <authorList>
            <person name="Kim H.-S."/>
            <person name="Busman M."/>
            <person name="Brown D.W."/>
            <person name="Divon H."/>
            <person name="Uhlig S."/>
            <person name="Proctor R.H."/>
        </authorList>
    </citation>
    <scope>NUCLEOTIDE SEQUENCE [LARGE SCALE GENOMIC DNA]</scope>
    <source>
        <strain evidence="4 5">NRRL 20693</strain>
    </source>
</reference>
<proteinExistence type="predicted"/>
<name>A0A8H5STJ1_FUSHE</name>
<dbReference type="OrthoDB" id="192832at2759"/>
<feature type="compositionally biased region" description="Basic residues" evidence="1">
    <location>
        <begin position="456"/>
        <end position="466"/>
    </location>
</feature>
<protein>
    <submittedName>
        <fullName evidence="4">Secreted glucosidase</fullName>
    </submittedName>
</protein>
<keyword evidence="2" id="KW-0732">Signal</keyword>
<dbReference type="Proteomes" id="UP000567885">
    <property type="component" value="Unassembled WGS sequence"/>
</dbReference>
<dbReference type="InterPro" id="IPR050546">
    <property type="entry name" value="Glycosyl_Hydrlase_16"/>
</dbReference>
<feature type="region of interest" description="Disordered" evidence="1">
    <location>
        <begin position="288"/>
        <end position="479"/>
    </location>
</feature>
<sequence>MLFKFILITVLLLDLVLAGSTPAYEGYNLVWKDTFDGAAGTLPSTEKWDIQEWYKDLNGDVQEYKRSTDNLQLTGDGSVFIIPKRDPTATKGWSSGRMESIYTFTPKAGARTIAEARIKFGNSPSANKQGIWPAFWLLGDTHRSGGPIWPACGEIDIMENVNGGTQHLGAVHCDRAPGGICNENTGIANKIGLPDAGKNWHVYRIVIDRTASTWQEESITWFLDDVQFHQATGARIANEAVWATIARNKVFFLLNVAVGGYWPGPPNASTHEGRGAGMEVKYVAQYESSGAPSAPGPGDNDKSTPEVPQDIAEPGGQPAPEAPEYPGPGESVPVPDYPAPADPAPQPPGEPAPQDPQPDTATCGPPPAGDPNFPTYGVPGGWGPASGGPACPPGHGDGSGGASVPDSPSQQGPLPIAPPPASGSQESTASKHKGVPAPGDPDFGSYGVPGGWGPGNRKRGVLRKSPGRQFYGNATEDRH</sequence>
<evidence type="ECO:0000259" key="3">
    <source>
        <dbReference type="PROSITE" id="PS51762"/>
    </source>
</evidence>
<dbReference type="Pfam" id="PF26113">
    <property type="entry name" value="GH16_XgeA"/>
    <property type="match status" value="1"/>
</dbReference>
<dbReference type="EMBL" id="JAAGWQ010000319">
    <property type="protein sequence ID" value="KAF5656753.1"/>
    <property type="molecule type" value="Genomic_DNA"/>
</dbReference>
<feature type="signal peptide" evidence="2">
    <location>
        <begin position="1"/>
        <end position="18"/>
    </location>
</feature>
<dbReference type="PANTHER" id="PTHR10963">
    <property type="entry name" value="GLYCOSYL HYDROLASE-RELATED"/>
    <property type="match status" value="1"/>
</dbReference>
<dbReference type="InterPro" id="IPR000757">
    <property type="entry name" value="Beta-glucanase-like"/>
</dbReference>
<dbReference type="GO" id="GO:0004553">
    <property type="term" value="F:hydrolase activity, hydrolyzing O-glycosyl compounds"/>
    <property type="evidence" value="ECO:0007669"/>
    <property type="project" value="InterPro"/>
</dbReference>
<feature type="domain" description="GH16" evidence="3">
    <location>
        <begin position="35"/>
        <end position="291"/>
    </location>
</feature>
<evidence type="ECO:0000256" key="1">
    <source>
        <dbReference type="SAM" id="MobiDB-lite"/>
    </source>
</evidence>
<accession>A0A8H5STJ1</accession>
<dbReference type="InterPro" id="IPR013320">
    <property type="entry name" value="ConA-like_dom_sf"/>
</dbReference>
<dbReference type="PROSITE" id="PS51762">
    <property type="entry name" value="GH16_2"/>
    <property type="match status" value="1"/>
</dbReference>
<keyword evidence="5" id="KW-1185">Reference proteome</keyword>
<organism evidence="4 5">
    <name type="scientific">Fusarium heterosporum</name>
    <dbReference type="NCBI Taxonomy" id="42747"/>
    <lineage>
        <taxon>Eukaryota</taxon>
        <taxon>Fungi</taxon>
        <taxon>Dikarya</taxon>
        <taxon>Ascomycota</taxon>
        <taxon>Pezizomycotina</taxon>
        <taxon>Sordariomycetes</taxon>
        <taxon>Hypocreomycetidae</taxon>
        <taxon>Hypocreales</taxon>
        <taxon>Nectriaceae</taxon>
        <taxon>Fusarium</taxon>
        <taxon>Fusarium heterosporum species complex</taxon>
    </lineage>
</organism>
<dbReference type="PANTHER" id="PTHR10963:SF60">
    <property type="entry name" value="GRAM-NEGATIVE BACTERIA-BINDING PROTEIN 1-RELATED"/>
    <property type="match status" value="1"/>
</dbReference>
<evidence type="ECO:0000256" key="2">
    <source>
        <dbReference type="SAM" id="SignalP"/>
    </source>
</evidence>
<feature type="compositionally biased region" description="Pro residues" evidence="1">
    <location>
        <begin position="335"/>
        <end position="356"/>
    </location>
</feature>
<dbReference type="Gene3D" id="2.60.120.200">
    <property type="match status" value="1"/>
</dbReference>
<evidence type="ECO:0000313" key="4">
    <source>
        <dbReference type="EMBL" id="KAF5656753.1"/>
    </source>
</evidence>
<dbReference type="GO" id="GO:0005975">
    <property type="term" value="P:carbohydrate metabolic process"/>
    <property type="evidence" value="ECO:0007669"/>
    <property type="project" value="InterPro"/>
</dbReference>
<dbReference type="CDD" id="cd02182">
    <property type="entry name" value="GH16_Strep_laminarinase_like"/>
    <property type="match status" value="1"/>
</dbReference>
<evidence type="ECO:0000313" key="5">
    <source>
        <dbReference type="Proteomes" id="UP000567885"/>
    </source>
</evidence>
<dbReference type="AlphaFoldDB" id="A0A8H5STJ1"/>
<feature type="chain" id="PRO_5034487239" evidence="2">
    <location>
        <begin position="19"/>
        <end position="479"/>
    </location>
</feature>
<comment type="caution">
    <text evidence="4">The sequence shown here is derived from an EMBL/GenBank/DDBJ whole genome shotgun (WGS) entry which is preliminary data.</text>
</comment>